<dbReference type="AlphaFoldDB" id="A0AAV9GNH0"/>
<reference evidence="1" key="1">
    <citation type="journal article" date="2023" name="Mol. Phylogenet. Evol.">
        <title>Genome-scale phylogeny and comparative genomics of the fungal order Sordariales.</title>
        <authorList>
            <person name="Hensen N."/>
            <person name="Bonometti L."/>
            <person name="Westerberg I."/>
            <person name="Brannstrom I.O."/>
            <person name="Guillou S."/>
            <person name="Cros-Aarteil S."/>
            <person name="Calhoun S."/>
            <person name="Haridas S."/>
            <person name="Kuo A."/>
            <person name="Mondo S."/>
            <person name="Pangilinan J."/>
            <person name="Riley R."/>
            <person name="LaButti K."/>
            <person name="Andreopoulos B."/>
            <person name="Lipzen A."/>
            <person name="Chen C."/>
            <person name="Yan M."/>
            <person name="Daum C."/>
            <person name="Ng V."/>
            <person name="Clum A."/>
            <person name="Steindorff A."/>
            <person name="Ohm R.A."/>
            <person name="Martin F."/>
            <person name="Silar P."/>
            <person name="Natvig D.O."/>
            <person name="Lalanne C."/>
            <person name="Gautier V."/>
            <person name="Ament-Velasquez S.L."/>
            <person name="Kruys A."/>
            <person name="Hutchinson M.I."/>
            <person name="Powell A.J."/>
            <person name="Barry K."/>
            <person name="Miller A.N."/>
            <person name="Grigoriev I.V."/>
            <person name="Debuchy R."/>
            <person name="Gladieux P."/>
            <person name="Hiltunen Thoren M."/>
            <person name="Johannesson H."/>
        </authorList>
    </citation>
    <scope>NUCLEOTIDE SEQUENCE</scope>
    <source>
        <strain evidence="1">PSN243</strain>
    </source>
</reference>
<protein>
    <submittedName>
        <fullName evidence="1">Uncharacterized protein</fullName>
    </submittedName>
</protein>
<evidence type="ECO:0000313" key="1">
    <source>
        <dbReference type="EMBL" id="KAK4450379.1"/>
    </source>
</evidence>
<dbReference type="Proteomes" id="UP001321760">
    <property type="component" value="Unassembled WGS sequence"/>
</dbReference>
<comment type="caution">
    <text evidence="1">The sequence shown here is derived from an EMBL/GenBank/DDBJ whole genome shotgun (WGS) entry which is preliminary data.</text>
</comment>
<organism evidence="1 2">
    <name type="scientific">Podospora aff. communis PSN243</name>
    <dbReference type="NCBI Taxonomy" id="3040156"/>
    <lineage>
        <taxon>Eukaryota</taxon>
        <taxon>Fungi</taxon>
        <taxon>Dikarya</taxon>
        <taxon>Ascomycota</taxon>
        <taxon>Pezizomycotina</taxon>
        <taxon>Sordariomycetes</taxon>
        <taxon>Sordariomycetidae</taxon>
        <taxon>Sordariales</taxon>
        <taxon>Podosporaceae</taxon>
        <taxon>Podospora</taxon>
    </lineage>
</organism>
<proteinExistence type="predicted"/>
<dbReference type="EMBL" id="MU865933">
    <property type="protein sequence ID" value="KAK4450379.1"/>
    <property type="molecule type" value="Genomic_DNA"/>
</dbReference>
<gene>
    <name evidence="1" type="ORF">QBC34DRAFT_297566</name>
</gene>
<keyword evidence="2" id="KW-1185">Reference proteome</keyword>
<evidence type="ECO:0000313" key="2">
    <source>
        <dbReference type="Proteomes" id="UP001321760"/>
    </source>
</evidence>
<accession>A0AAV9GNH0</accession>
<feature type="non-terminal residue" evidence="1">
    <location>
        <position position="527"/>
    </location>
</feature>
<name>A0AAV9GNH0_9PEZI</name>
<sequence length="527" mass="59258">MKKIGVAAPSRKFDDKPAAAFPPVDAILTPGRSKNVTIHVKMDVTYDVDEELEMFSRLRRLGDFRAALAYFNEHLTGRLDDAYFINQYAQLLLDAGDYRTFGTLKPTGIFGDSSDGPLKNDRDLLRVNWNLLVVLAVLHSGDWVFLAWREARNALSVLKGRKELSSTELQILTNVLRVISFLDTSASLGEETSIKAIKDATIEHINWNTLRRLLVSQGRIWEFSDVFMAFVSTHGHERAYRCFFQARDTTAALDVILSDWETEDFDESTALSLLEVVSFLILSQTPGKDVSIDACRPCLDHGTRIAETLVKNSTESLRSRAFSRWLIARAVASDSKLTHPPSSFTSPSNYPGLWIKQGTGIVLPMYVPLCGERPPWSVSADLTPEQSGAIEAALATAKFHQDYETQAISLKVLLLHSKDPRQLLGDLCHLQSSIQEDKDGYLRTCLASFLVCSDPNSQRNLAEDLIKFDRDEIQIEPKRSRPSSNLALHWARRTIQSCMSDTTFEGIPYYTHLPDYIQDFIDAKVSF</sequence>
<reference evidence="1" key="2">
    <citation type="submission" date="2023-05" db="EMBL/GenBank/DDBJ databases">
        <authorList>
            <consortium name="Lawrence Berkeley National Laboratory"/>
            <person name="Steindorff A."/>
            <person name="Hensen N."/>
            <person name="Bonometti L."/>
            <person name="Westerberg I."/>
            <person name="Brannstrom I.O."/>
            <person name="Guillou S."/>
            <person name="Cros-Aarteil S."/>
            <person name="Calhoun S."/>
            <person name="Haridas S."/>
            <person name="Kuo A."/>
            <person name="Mondo S."/>
            <person name="Pangilinan J."/>
            <person name="Riley R."/>
            <person name="Labutti K."/>
            <person name="Andreopoulos B."/>
            <person name="Lipzen A."/>
            <person name="Chen C."/>
            <person name="Yanf M."/>
            <person name="Daum C."/>
            <person name="Ng V."/>
            <person name="Clum A."/>
            <person name="Ohm R."/>
            <person name="Martin F."/>
            <person name="Silar P."/>
            <person name="Natvig D."/>
            <person name="Lalanne C."/>
            <person name="Gautier V."/>
            <person name="Ament-Velasquez S.L."/>
            <person name="Kruys A."/>
            <person name="Hutchinson M.I."/>
            <person name="Powell A.J."/>
            <person name="Barry K."/>
            <person name="Miller A.N."/>
            <person name="Grigoriev I.V."/>
            <person name="Debuchy R."/>
            <person name="Gladieux P."/>
            <person name="Thoren M.H."/>
            <person name="Johannesson H."/>
        </authorList>
    </citation>
    <scope>NUCLEOTIDE SEQUENCE</scope>
    <source>
        <strain evidence="1">PSN243</strain>
    </source>
</reference>